<keyword evidence="5" id="KW-0032">Aminotransferase</keyword>
<evidence type="ECO:0000256" key="3">
    <source>
        <dbReference type="ARBA" id="ARBA00012876"/>
    </source>
</evidence>
<evidence type="ECO:0000256" key="8">
    <source>
        <dbReference type="ARBA" id="ARBA00029760"/>
    </source>
</evidence>
<comment type="similarity">
    <text evidence="2 12">Belongs to the class-III pyridoxal-phosphate-dependent aminotransferase family.</text>
</comment>
<dbReference type="Proteomes" id="UP001566132">
    <property type="component" value="Unassembled WGS sequence"/>
</dbReference>
<evidence type="ECO:0000256" key="2">
    <source>
        <dbReference type="ARBA" id="ARBA00008954"/>
    </source>
</evidence>
<dbReference type="PANTHER" id="PTHR43206">
    <property type="entry name" value="AMINOTRANSFERASE"/>
    <property type="match status" value="1"/>
</dbReference>
<dbReference type="PANTHER" id="PTHR43206:SF1">
    <property type="entry name" value="4-AMINOBUTYRATE AMINOTRANSFERASE, MITOCHONDRIAL"/>
    <property type="match status" value="1"/>
</dbReference>
<dbReference type="EC" id="2.6.1.19" evidence="4"/>
<dbReference type="CDD" id="cd00610">
    <property type="entry name" value="OAT_like"/>
    <property type="match status" value="1"/>
</dbReference>
<reference evidence="13 14" key="1">
    <citation type="submission" date="2024-05" db="EMBL/GenBank/DDBJ databases">
        <title>Genetic variation in Jamaican populations of the coffee berry borer (Hypothenemus hampei).</title>
        <authorList>
            <person name="Errbii M."/>
            <person name="Myrie A."/>
        </authorList>
    </citation>
    <scope>NUCLEOTIDE SEQUENCE [LARGE SCALE GENOMIC DNA]</scope>
    <source>
        <strain evidence="13">JA-Hopewell-2020-01-JO</strain>
        <tissue evidence="13">Whole body</tissue>
    </source>
</reference>
<dbReference type="InterPro" id="IPR015421">
    <property type="entry name" value="PyrdxlP-dep_Trfase_major"/>
</dbReference>
<evidence type="ECO:0000256" key="1">
    <source>
        <dbReference type="ARBA" id="ARBA00001933"/>
    </source>
</evidence>
<evidence type="ECO:0000256" key="11">
    <source>
        <dbReference type="ARBA" id="ARBA00031787"/>
    </source>
</evidence>
<sequence>MWTRKLNGTVKKLSNIGNIRNATSSISGEPKQPQIVTKIPGPKSRELLEDLNTINQSGSVQLFANYDKSIGNYLVDVDNNIFLDAFTQISSVPLGYNHPELLTVFNDDHKLRALINRPALGVFPGHDWPEKLRSVLLNVSPGLPQVMTMMCGSCSNENAYKALFFGYRNRERGENVDFSDLELTSCMINKSPGAPQLSLLSFHGAFHGRTLATLATTHSKAIHKIDVPSLDWPIAHFPIYKYPLDENIKENQAEDNKCLAEVEDLIDQYKKKGIPVAGIVVEPIQSEGGDNEASPEFFQNLQKIAKRNGAGLLIDEVQTGAGATGKMWCHEYFNLESPPDIVTFSKKMLTGGFFHNLEMKPKQPYRIFNTWLGDPGKIFLLEAVLKVIKQQNLLEQVLKTGNKLKSGLLSLEKQHSNLLNSTRGRGSFLAINAVDTKLRDNIVAKLKSKGVIVGACGDHSIRLRPSLTFQDHHADILLDRFGQVINEVK</sequence>
<protein>
    <recommendedName>
        <fullName evidence="10">(S)-3-amino-2-methylpropionate transaminase</fullName>
        <ecNumber evidence="4">2.6.1.19</ecNumber>
        <ecNumber evidence="3">2.6.1.22</ecNumber>
    </recommendedName>
    <alternativeName>
        <fullName evidence="11">GABA aminotransferase</fullName>
    </alternativeName>
    <alternativeName>
        <fullName evidence="9">Gamma-amino-N-butyrate transaminase</fullName>
    </alternativeName>
    <alternativeName>
        <fullName evidence="8">L-AIBAT</fullName>
    </alternativeName>
</protein>
<dbReference type="InterPro" id="IPR005814">
    <property type="entry name" value="Aminotrans_3"/>
</dbReference>
<dbReference type="GO" id="GO:0034386">
    <property type="term" value="F:4-aminobutyrate:2-oxoglutarate transaminase activity"/>
    <property type="evidence" value="ECO:0007669"/>
    <property type="project" value="UniProtKB-EC"/>
</dbReference>
<proteinExistence type="inferred from homology"/>
<evidence type="ECO:0000256" key="10">
    <source>
        <dbReference type="ARBA" id="ARBA00030857"/>
    </source>
</evidence>
<evidence type="ECO:0000256" key="7">
    <source>
        <dbReference type="ARBA" id="ARBA00022898"/>
    </source>
</evidence>
<dbReference type="InterPro" id="IPR015424">
    <property type="entry name" value="PyrdxlP-dep_Trfase"/>
</dbReference>
<dbReference type="InterPro" id="IPR049704">
    <property type="entry name" value="Aminotrans_3_PPA_site"/>
</dbReference>
<dbReference type="AlphaFoldDB" id="A0ABD1EUI9"/>
<evidence type="ECO:0000256" key="12">
    <source>
        <dbReference type="RuleBase" id="RU003560"/>
    </source>
</evidence>
<evidence type="ECO:0000313" key="14">
    <source>
        <dbReference type="Proteomes" id="UP001566132"/>
    </source>
</evidence>
<dbReference type="PIRSF" id="PIRSF000521">
    <property type="entry name" value="Transaminase_4ab_Lys_Orn"/>
    <property type="match status" value="1"/>
</dbReference>
<dbReference type="PROSITE" id="PS00600">
    <property type="entry name" value="AA_TRANSFER_CLASS_3"/>
    <property type="match status" value="1"/>
</dbReference>
<accession>A0ABD1EUI9</accession>
<dbReference type="Gene3D" id="3.90.1150.10">
    <property type="entry name" value="Aspartate Aminotransferase, domain 1"/>
    <property type="match status" value="1"/>
</dbReference>
<keyword evidence="6" id="KW-0808">Transferase</keyword>
<evidence type="ECO:0000256" key="6">
    <source>
        <dbReference type="ARBA" id="ARBA00022679"/>
    </source>
</evidence>
<dbReference type="FunFam" id="3.40.640.10:FF:000029">
    <property type="entry name" value="4-aminobutyrate aminotransferase, mitochondrial"/>
    <property type="match status" value="1"/>
</dbReference>
<comment type="cofactor">
    <cofactor evidence="1">
        <name>pyridoxal 5'-phosphate</name>
        <dbReference type="ChEBI" id="CHEBI:597326"/>
    </cofactor>
</comment>
<dbReference type="Pfam" id="PF00202">
    <property type="entry name" value="Aminotran_3"/>
    <property type="match status" value="1"/>
</dbReference>
<evidence type="ECO:0000313" key="13">
    <source>
        <dbReference type="EMBL" id="KAL1502455.1"/>
    </source>
</evidence>
<dbReference type="InterPro" id="IPR004631">
    <property type="entry name" value="4NH2But_aminotransferase_euk"/>
</dbReference>
<keyword evidence="7 12" id="KW-0663">Pyridoxal phosphate</keyword>
<keyword evidence="14" id="KW-1185">Reference proteome</keyword>
<evidence type="ECO:0000256" key="5">
    <source>
        <dbReference type="ARBA" id="ARBA00022576"/>
    </source>
</evidence>
<name>A0ABD1EUI9_HYPHA</name>
<dbReference type="EC" id="2.6.1.22" evidence="3"/>
<dbReference type="GO" id="GO:0047298">
    <property type="term" value="F:(S)-3-amino-2-methylpropionate transaminase activity"/>
    <property type="evidence" value="ECO:0007669"/>
    <property type="project" value="UniProtKB-EC"/>
</dbReference>
<comment type="caution">
    <text evidence="13">The sequence shown here is derived from an EMBL/GenBank/DDBJ whole genome shotgun (WGS) entry which is preliminary data.</text>
</comment>
<dbReference type="InterPro" id="IPR015422">
    <property type="entry name" value="PyrdxlP-dep_Trfase_small"/>
</dbReference>
<gene>
    <name evidence="13" type="ORF">ABEB36_007594</name>
</gene>
<evidence type="ECO:0000256" key="4">
    <source>
        <dbReference type="ARBA" id="ARBA00012912"/>
    </source>
</evidence>
<dbReference type="Gene3D" id="3.40.640.10">
    <property type="entry name" value="Type I PLP-dependent aspartate aminotransferase-like (Major domain)"/>
    <property type="match status" value="1"/>
</dbReference>
<organism evidence="13 14">
    <name type="scientific">Hypothenemus hampei</name>
    <name type="common">Coffee berry borer</name>
    <dbReference type="NCBI Taxonomy" id="57062"/>
    <lineage>
        <taxon>Eukaryota</taxon>
        <taxon>Metazoa</taxon>
        <taxon>Ecdysozoa</taxon>
        <taxon>Arthropoda</taxon>
        <taxon>Hexapoda</taxon>
        <taxon>Insecta</taxon>
        <taxon>Pterygota</taxon>
        <taxon>Neoptera</taxon>
        <taxon>Endopterygota</taxon>
        <taxon>Coleoptera</taxon>
        <taxon>Polyphaga</taxon>
        <taxon>Cucujiformia</taxon>
        <taxon>Curculionidae</taxon>
        <taxon>Scolytinae</taxon>
        <taxon>Hypothenemus</taxon>
    </lineage>
</organism>
<dbReference type="NCBIfam" id="TIGR00699">
    <property type="entry name" value="GABAtrns_euk"/>
    <property type="match status" value="1"/>
</dbReference>
<dbReference type="SUPFAM" id="SSF53383">
    <property type="entry name" value="PLP-dependent transferases"/>
    <property type="match status" value="1"/>
</dbReference>
<evidence type="ECO:0000256" key="9">
    <source>
        <dbReference type="ARBA" id="ARBA00030204"/>
    </source>
</evidence>
<dbReference type="EMBL" id="JBDJPC010000005">
    <property type="protein sequence ID" value="KAL1502455.1"/>
    <property type="molecule type" value="Genomic_DNA"/>
</dbReference>